<dbReference type="RefSeq" id="XP_004489644.1">
    <property type="nucleotide sequence ID" value="XM_004489587.3"/>
</dbReference>
<dbReference type="PaxDb" id="3827-XP_004489644.1"/>
<dbReference type="InterPro" id="IPR038508">
    <property type="entry name" value="ArfGAP_dom_sf"/>
</dbReference>
<dbReference type="eggNOG" id="KOG0702">
    <property type="taxonomic scope" value="Eukaryota"/>
</dbReference>
<evidence type="ECO:0000256" key="4">
    <source>
        <dbReference type="PROSITE-ProRule" id="PRU00288"/>
    </source>
</evidence>
<dbReference type="InterPro" id="IPR001164">
    <property type="entry name" value="ArfGAP_dom"/>
</dbReference>
<dbReference type="Gene3D" id="1.10.220.150">
    <property type="entry name" value="Arf GTPase activating protein"/>
    <property type="match status" value="1"/>
</dbReference>
<evidence type="ECO:0000313" key="8">
    <source>
        <dbReference type="RefSeq" id="XP_004489644.1"/>
    </source>
</evidence>
<dbReference type="GeneID" id="101488820"/>
<protein>
    <submittedName>
        <fullName evidence="8">Probable ADP-ribosylation factor GTPase-activating protein AGD14</fullName>
    </submittedName>
</protein>
<accession>A0A1S2XKI5</accession>
<proteinExistence type="predicted"/>
<dbReference type="CDD" id="cd08838">
    <property type="entry name" value="ArfGap_AGFG"/>
    <property type="match status" value="1"/>
</dbReference>
<dbReference type="FunFam" id="1.10.220.150:FF:000005">
    <property type="entry name" value="Arf-GAP domain and FG repeat-containing protein 1"/>
    <property type="match status" value="1"/>
</dbReference>
<dbReference type="KEGG" id="cam:101488820"/>
<evidence type="ECO:0000256" key="3">
    <source>
        <dbReference type="ARBA" id="ARBA00022833"/>
    </source>
</evidence>
<feature type="compositionally biased region" description="Basic and acidic residues" evidence="5">
    <location>
        <begin position="122"/>
        <end position="132"/>
    </location>
</feature>
<dbReference type="PANTHER" id="PTHR46085:SF4">
    <property type="entry name" value="ADP-RIBOSYLATION FACTOR GTPASE-ACTIVATING PROTEIN AGD14-RELATED"/>
    <property type="match status" value="1"/>
</dbReference>
<reference evidence="7" key="1">
    <citation type="journal article" date="2013" name="Nat. Biotechnol.">
        <title>Draft genome sequence of chickpea (Cicer arietinum) provides a resource for trait improvement.</title>
        <authorList>
            <person name="Varshney R.K."/>
            <person name="Song C."/>
            <person name="Saxena R.K."/>
            <person name="Azam S."/>
            <person name="Yu S."/>
            <person name="Sharpe A.G."/>
            <person name="Cannon S."/>
            <person name="Baek J."/>
            <person name="Rosen B.D."/>
            <person name="Tar'an B."/>
            <person name="Millan T."/>
            <person name="Zhang X."/>
            <person name="Ramsay L.D."/>
            <person name="Iwata A."/>
            <person name="Wang Y."/>
            <person name="Nelson W."/>
            <person name="Farmer A.D."/>
            <person name="Gaur P.M."/>
            <person name="Soderlund C."/>
            <person name="Penmetsa R.V."/>
            <person name="Xu C."/>
            <person name="Bharti A.K."/>
            <person name="He W."/>
            <person name="Winter P."/>
            <person name="Zhao S."/>
            <person name="Hane J.K."/>
            <person name="Carrasquilla-Garcia N."/>
            <person name="Condie J.A."/>
            <person name="Upadhyaya H.D."/>
            <person name="Luo M.C."/>
            <person name="Thudi M."/>
            <person name="Gowda C.L."/>
            <person name="Singh N.P."/>
            <person name="Lichtenzveig J."/>
            <person name="Gali K.K."/>
            <person name="Rubio J."/>
            <person name="Nadarajan N."/>
            <person name="Dolezel J."/>
            <person name="Bansal K.C."/>
            <person name="Xu X."/>
            <person name="Edwards D."/>
            <person name="Zhang G."/>
            <person name="Kahl G."/>
            <person name="Gil J."/>
            <person name="Singh K.B."/>
            <person name="Datta S.K."/>
            <person name="Jackson S.A."/>
            <person name="Wang J."/>
            <person name="Cook D.R."/>
        </authorList>
    </citation>
    <scope>NUCLEOTIDE SEQUENCE [LARGE SCALE GENOMIC DNA]</scope>
    <source>
        <strain evidence="7">cv. CDC Frontier</strain>
    </source>
</reference>
<keyword evidence="7" id="KW-1185">Reference proteome</keyword>
<evidence type="ECO:0000313" key="7">
    <source>
        <dbReference type="Proteomes" id="UP000087171"/>
    </source>
</evidence>
<keyword evidence="1" id="KW-0479">Metal-binding</keyword>
<keyword evidence="3" id="KW-0862">Zinc</keyword>
<evidence type="ECO:0000256" key="5">
    <source>
        <dbReference type="SAM" id="MobiDB-lite"/>
    </source>
</evidence>
<name>A0A1S2XKI5_CICAR</name>
<dbReference type="SUPFAM" id="SSF57863">
    <property type="entry name" value="ArfGap/RecO-like zinc finger"/>
    <property type="match status" value="1"/>
</dbReference>
<dbReference type="PANTHER" id="PTHR46085">
    <property type="entry name" value="ARFGAP/RECO-RELATED"/>
    <property type="match status" value="1"/>
</dbReference>
<dbReference type="STRING" id="3827.A0A1S2XKI5"/>
<organism evidence="7 8">
    <name type="scientific">Cicer arietinum</name>
    <name type="common">Chickpea</name>
    <name type="synonym">Garbanzo</name>
    <dbReference type="NCBI Taxonomy" id="3827"/>
    <lineage>
        <taxon>Eukaryota</taxon>
        <taxon>Viridiplantae</taxon>
        <taxon>Streptophyta</taxon>
        <taxon>Embryophyta</taxon>
        <taxon>Tracheophyta</taxon>
        <taxon>Spermatophyta</taxon>
        <taxon>Magnoliopsida</taxon>
        <taxon>eudicotyledons</taxon>
        <taxon>Gunneridae</taxon>
        <taxon>Pentapetalae</taxon>
        <taxon>rosids</taxon>
        <taxon>fabids</taxon>
        <taxon>Fabales</taxon>
        <taxon>Fabaceae</taxon>
        <taxon>Papilionoideae</taxon>
        <taxon>50 kb inversion clade</taxon>
        <taxon>NPAAA clade</taxon>
        <taxon>Hologalegina</taxon>
        <taxon>IRL clade</taxon>
        <taxon>Cicereae</taxon>
        <taxon>Cicer</taxon>
    </lineage>
</organism>
<feature type="region of interest" description="Disordered" evidence="5">
    <location>
        <begin position="122"/>
        <end position="165"/>
    </location>
</feature>
<dbReference type="GO" id="GO:0008270">
    <property type="term" value="F:zinc ion binding"/>
    <property type="evidence" value="ECO:0007669"/>
    <property type="project" value="UniProtKB-KW"/>
</dbReference>
<dbReference type="Proteomes" id="UP000087171">
    <property type="component" value="Chromosome Ca2"/>
</dbReference>
<feature type="compositionally biased region" description="Low complexity" evidence="5">
    <location>
        <begin position="149"/>
        <end position="159"/>
    </location>
</feature>
<sequence>MGSRKEEEKIEKVIRGLMKLPPNRRCINCNSLGPQYVCTTFWTFACITCSGIHREFTHRVKSVSMAKFTLQEVDALQNGGNQRARDLYLKNWDFQRQRLPDSSNVEKVREFIRNVYVDKRYAGTKSSERPPRDAQSPTIHEEEVRRASSYHSYSQSPPYDNQYEDRRYGKQAAVLTRKPGSDKVRYDGKMSGIIYSPGRFSDHTYDERFANEGSGPRNSDFSVSSGHEQFKSDVQSPKFFKDIECSSPSYMLPGSRSSEDVWSQAKNAALESNAVAKRDANGIHPLQRTTSLQPTDGNFSTLKSYSSGGLVDFFSEHVQSSGSLQDKALGIPLPSGPARSVSLDLSKAPVASARSADLFQTAAPSQAPLGDLFQLSDMAAVPSFKGNQPTKTSQFASIDFFADLPQQPSALTSDVKSVELSIPRNEGWATFDTPQFTASTAQVEIPVAVPSSAEPSQDRFDPFSTLNGNMQWPSFEIPSAGLPSSVTSNVWHDGVWNGEKQVPVMATGTQPWNAFEYSGTHLHVDGNNQGQLQHVPSEILDLSASEGSNKGEIQGVATIGGFDNHDIPSNGVIQPNGINRKSTNPFDFPFDSDVDQSNMFLDMSSLQAALPDALLPATFGGISEPWLPQNTVTPYISSAGEGGLSFMAVQTPSSQLQNIQAQEPVASFGGNPFA</sequence>
<dbReference type="OrthoDB" id="6036at2759"/>
<dbReference type="AlphaFoldDB" id="A0A1S2XKI5"/>
<keyword evidence="2 4" id="KW-0863">Zinc-finger</keyword>
<dbReference type="InterPro" id="IPR044820">
    <property type="entry name" value="AGD14-like"/>
</dbReference>
<reference evidence="8" key="2">
    <citation type="submission" date="2025-08" db="UniProtKB">
        <authorList>
            <consortium name="RefSeq"/>
        </authorList>
    </citation>
    <scope>IDENTIFICATION</scope>
    <source>
        <tissue evidence="8">Etiolated seedlings</tissue>
    </source>
</reference>
<dbReference type="PROSITE" id="PS50115">
    <property type="entry name" value="ARFGAP"/>
    <property type="match status" value="1"/>
</dbReference>
<dbReference type="Pfam" id="PF01412">
    <property type="entry name" value="ArfGap"/>
    <property type="match status" value="1"/>
</dbReference>
<gene>
    <name evidence="8" type="primary">LOC101488820</name>
</gene>
<evidence type="ECO:0000256" key="2">
    <source>
        <dbReference type="ARBA" id="ARBA00022771"/>
    </source>
</evidence>
<dbReference type="SMART" id="SM00105">
    <property type="entry name" value="ArfGap"/>
    <property type="match status" value="1"/>
</dbReference>
<evidence type="ECO:0000256" key="1">
    <source>
        <dbReference type="ARBA" id="ARBA00022723"/>
    </source>
</evidence>
<dbReference type="GO" id="GO:0005096">
    <property type="term" value="F:GTPase activator activity"/>
    <property type="evidence" value="ECO:0007669"/>
    <property type="project" value="InterPro"/>
</dbReference>
<dbReference type="PRINTS" id="PR00405">
    <property type="entry name" value="REVINTRACTNG"/>
</dbReference>
<feature type="domain" description="Arf-GAP" evidence="6">
    <location>
        <begin position="11"/>
        <end position="129"/>
    </location>
</feature>
<evidence type="ECO:0000259" key="6">
    <source>
        <dbReference type="PROSITE" id="PS50115"/>
    </source>
</evidence>
<dbReference type="InterPro" id="IPR037278">
    <property type="entry name" value="ARFGAP/RecO"/>
</dbReference>